<feature type="transmembrane region" description="Helical" evidence="6">
    <location>
        <begin position="138"/>
        <end position="157"/>
    </location>
</feature>
<dbReference type="Pfam" id="PF07690">
    <property type="entry name" value="MFS_1"/>
    <property type="match status" value="1"/>
</dbReference>
<comment type="subcellular location">
    <subcellularLocation>
        <location evidence="1">Membrane</location>
        <topology evidence="1">Multi-pass membrane protein</topology>
    </subcellularLocation>
</comment>
<evidence type="ECO:0000256" key="2">
    <source>
        <dbReference type="ARBA" id="ARBA00022692"/>
    </source>
</evidence>
<dbReference type="GO" id="GO:0022857">
    <property type="term" value="F:transmembrane transporter activity"/>
    <property type="evidence" value="ECO:0007669"/>
    <property type="project" value="InterPro"/>
</dbReference>
<evidence type="ECO:0000256" key="4">
    <source>
        <dbReference type="ARBA" id="ARBA00023136"/>
    </source>
</evidence>
<proteinExistence type="inferred from homology"/>
<comment type="caution">
    <text evidence="8">The sequence shown here is derived from an EMBL/GenBank/DDBJ whole genome shotgun (WGS) entry which is preliminary data.</text>
</comment>
<dbReference type="SUPFAM" id="SSF103473">
    <property type="entry name" value="MFS general substrate transporter"/>
    <property type="match status" value="1"/>
</dbReference>
<evidence type="ECO:0000313" key="8">
    <source>
        <dbReference type="EMBL" id="KAK4461529.1"/>
    </source>
</evidence>
<dbReference type="InterPro" id="IPR036259">
    <property type="entry name" value="MFS_trans_sf"/>
</dbReference>
<evidence type="ECO:0000256" key="6">
    <source>
        <dbReference type="SAM" id="Phobius"/>
    </source>
</evidence>
<evidence type="ECO:0000256" key="1">
    <source>
        <dbReference type="ARBA" id="ARBA00004141"/>
    </source>
</evidence>
<feature type="transmembrane region" description="Helical" evidence="6">
    <location>
        <begin position="348"/>
        <end position="371"/>
    </location>
</feature>
<feature type="transmembrane region" description="Helical" evidence="6">
    <location>
        <begin position="418"/>
        <end position="436"/>
    </location>
</feature>
<reference evidence="8" key="2">
    <citation type="submission" date="2023-06" db="EMBL/GenBank/DDBJ databases">
        <authorList>
            <consortium name="Lawrence Berkeley National Laboratory"/>
            <person name="Mondo S.J."/>
            <person name="Hensen N."/>
            <person name="Bonometti L."/>
            <person name="Westerberg I."/>
            <person name="Brannstrom I.O."/>
            <person name="Guillou S."/>
            <person name="Cros-Aarteil S."/>
            <person name="Calhoun S."/>
            <person name="Haridas S."/>
            <person name="Kuo A."/>
            <person name="Pangilinan J."/>
            <person name="Riley R."/>
            <person name="Labutti K."/>
            <person name="Andreopoulos B."/>
            <person name="Lipzen A."/>
            <person name="Chen C."/>
            <person name="Yanf M."/>
            <person name="Daum C."/>
            <person name="Ng V."/>
            <person name="Clum A."/>
            <person name="Steindorff A."/>
            <person name="Ohm R."/>
            <person name="Martin F."/>
            <person name="Silar P."/>
            <person name="Natvig D."/>
            <person name="Lalanne C."/>
            <person name="Gautier V."/>
            <person name="Ament-Velasquez S.L."/>
            <person name="Kruys A."/>
            <person name="Hutchinson M.I."/>
            <person name="Powell A.J."/>
            <person name="Barry K."/>
            <person name="Miller A.N."/>
            <person name="Grigoriev I.V."/>
            <person name="Debuchy R."/>
            <person name="Gladieux P."/>
            <person name="Thoren M.H."/>
            <person name="Johannesson H."/>
        </authorList>
    </citation>
    <scope>NUCLEOTIDE SEQUENCE</scope>
    <source>
        <strain evidence="8">PSN324</strain>
    </source>
</reference>
<evidence type="ECO:0000256" key="3">
    <source>
        <dbReference type="ARBA" id="ARBA00022989"/>
    </source>
</evidence>
<dbReference type="Gene3D" id="1.20.1250.20">
    <property type="entry name" value="MFS general substrate transporter like domains"/>
    <property type="match status" value="1"/>
</dbReference>
<evidence type="ECO:0000259" key="7">
    <source>
        <dbReference type="PROSITE" id="PS50850"/>
    </source>
</evidence>
<evidence type="ECO:0000256" key="5">
    <source>
        <dbReference type="ARBA" id="ARBA00038347"/>
    </source>
</evidence>
<feature type="transmembrane region" description="Helical" evidence="6">
    <location>
        <begin position="481"/>
        <end position="504"/>
    </location>
</feature>
<gene>
    <name evidence="8" type="ORF">QBC42DRAFT_347122</name>
</gene>
<dbReference type="AlphaFoldDB" id="A0AAV9HNA4"/>
<dbReference type="Proteomes" id="UP001321749">
    <property type="component" value="Unassembled WGS sequence"/>
</dbReference>
<keyword evidence="4 6" id="KW-0472">Membrane</keyword>
<dbReference type="InterPro" id="IPR011701">
    <property type="entry name" value="MFS"/>
</dbReference>
<reference evidence="8" key="1">
    <citation type="journal article" date="2023" name="Mol. Phylogenet. Evol.">
        <title>Genome-scale phylogeny and comparative genomics of the fungal order Sordariales.</title>
        <authorList>
            <person name="Hensen N."/>
            <person name="Bonometti L."/>
            <person name="Westerberg I."/>
            <person name="Brannstrom I.O."/>
            <person name="Guillou S."/>
            <person name="Cros-Aarteil S."/>
            <person name="Calhoun S."/>
            <person name="Haridas S."/>
            <person name="Kuo A."/>
            <person name="Mondo S."/>
            <person name="Pangilinan J."/>
            <person name="Riley R."/>
            <person name="LaButti K."/>
            <person name="Andreopoulos B."/>
            <person name="Lipzen A."/>
            <person name="Chen C."/>
            <person name="Yan M."/>
            <person name="Daum C."/>
            <person name="Ng V."/>
            <person name="Clum A."/>
            <person name="Steindorff A."/>
            <person name="Ohm R.A."/>
            <person name="Martin F."/>
            <person name="Silar P."/>
            <person name="Natvig D.O."/>
            <person name="Lalanne C."/>
            <person name="Gautier V."/>
            <person name="Ament-Velasquez S.L."/>
            <person name="Kruys A."/>
            <person name="Hutchinson M.I."/>
            <person name="Powell A.J."/>
            <person name="Barry K."/>
            <person name="Miller A.N."/>
            <person name="Grigoriev I.V."/>
            <person name="Debuchy R."/>
            <person name="Gladieux P."/>
            <person name="Hiltunen Thoren M."/>
            <person name="Johannesson H."/>
        </authorList>
    </citation>
    <scope>NUCLEOTIDE SEQUENCE</scope>
    <source>
        <strain evidence="8">PSN324</strain>
    </source>
</reference>
<comment type="similarity">
    <text evidence="5">Belongs to the major facilitator superfamily. CAR1 family.</text>
</comment>
<feature type="transmembrane region" description="Helical" evidence="6">
    <location>
        <begin position="195"/>
        <end position="214"/>
    </location>
</feature>
<keyword evidence="9" id="KW-1185">Reference proteome</keyword>
<feature type="transmembrane region" description="Helical" evidence="6">
    <location>
        <begin position="163"/>
        <end position="183"/>
    </location>
</feature>
<feature type="transmembrane region" description="Helical" evidence="6">
    <location>
        <begin position="226"/>
        <end position="245"/>
    </location>
</feature>
<feature type="transmembrane region" description="Helical" evidence="6">
    <location>
        <begin position="392"/>
        <end position="412"/>
    </location>
</feature>
<feature type="transmembrane region" description="Helical" evidence="6">
    <location>
        <begin position="448"/>
        <end position="469"/>
    </location>
</feature>
<dbReference type="EMBL" id="MU864989">
    <property type="protein sequence ID" value="KAK4461529.1"/>
    <property type="molecule type" value="Genomic_DNA"/>
</dbReference>
<dbReference type="GO" id="GO:0016020">
    <property type="term" value="C:membrane"/>
    <property type="evidence" value="ECO:0007669"/>
    <property type="project" value="UniProtKB-SubCell"/>
</dbReference>
<sequence length="521" mass="56056">MSIHLGPGGETEPLLRSLTNEGHQYTFPTGSAAIDNVVKNETVIVEFDPTGDAENPLDWPTPFKWSVVGFLVMTAFTVTMTCMSVVPLANDIVRDLSPPDSTPSKSASVLLVTIWELGEAAGPLLIAPLSEMYGRYPVMNVCNILFASATVLAATSSSVSQFVVARMLTGLVVAVNVLNPAIVGDLFVSEQRGSAVSFIYLAPLLGGALGPLIGSAVAQSYGWRTVIWMCATLAVACEVLFLTFFRETYQVTILRKRAKKLAEHAANSGKVFKTAFDAAEDADRCNSAPSGPWTRLRDAVQRPAQVLFGSGVLMAMSLFGSVVFAFFYVESTSLADILQDVYGLSPVAVGSCFASFTIGSVCSVFICNHLLDRIYVFLRRSNKGVGLPEHRLPLAIVGGLTLPLAVAAYGWIPEFKPPLFVMLLSVSFLGCTLMLATIPMMTYIVDSFGLYSASALTGVMVTRCLMGTFMPLTTAPLIERFGYGGGLSVLGGVALLMAPIPMFIMRYGSRWRQLSKFSREQ</sequence>
<dbReference type="PROSITE" id="PS50850">
    <property type="entry name" value="MFS"/>
    <property type="match status" value="1"/>
</dbReference>
<dbReference type="PANTHER" id="PTHR23502:SF163">
    <property type="entry name" value="MAJOR FACILITATOR SUPERFAMILY (MFS) PROFILE DOMAIN-CONTAINING PROTEIN"/>
    <property type="match status" value="1"/>
</dbReference>
<organism evidence="8 9">
    <name type="scientific">Cladorrhinum samala</name>
    <dbReference type="NCBI Taxonomy" id="585594"/>
    <lineage>
        <taxon>Eukaryota</taxon>
        <taxon>Fungi</taxon>
        <taxon>Dikarya</taxon>
        <taxon>Ascomycota</taxon>
        <taxon>Pezizomycotina</taxon>
        <taxon>Sordariomycetes</taxon>
        <taxon>Sordariomycetidae</taxon>
        <taxon>Sordariales</taxon>
        <taxon>Podosporaceae</taxon>
        <taxon>Cladorrhinum</taxon>
    </lineage>
</organism>
<feature type="transmembrane region" description="Helical" evidence="6">
    <location>
        <begin position="65"/>
        <end position="86"/>
    </location>
</feature>
<keyword evidence="3 6" id="KW-1133">Transmembrane helix</keyword>
<name>A0AAV9HNA4_9PEZI</name>
<feature type="transmembrane region" description="Helical" evidence="6">
    <location>
        <begin position="306"/>
        <end position="328"/>
    </location>
</feature>
<dbReference type="PANTHER" id="PTHR23502">
    <property type="entry name" value="MAJOR FACILITATOR SUPERFAMILY"/>
    <property type="match status" value="1"/>
</dbReference>
<keyword evidence="2 6" id="KW-0812">Transmembrane</keyword>
<accession>A0AAV9HNA4</accession>
<evidence type="ECO:0000313" key="9">
    <source>
        <dbReference type="Proteomes" id="UP001321749"/>
    </source>
</evidence>
<protein>
    <submittedName>
        <fullName evidence="8">Transporter</fullName>
    </submittedName>
</protein>
<dbReference type="InterPro" id="IPR020846">
    <property type="entry name" value="MFS_dom"/>
</dbReference>
<dbReference type="FunFam" id="1.20.1250.20:FF:000509">
    <property type="entry name" value="MFS general substrate transporter"/>
    <property type="match status" value="1"/>
</dbReference>
<feature type="domain" description="Major facilitator superfamily (MFS) profile" evidence="7">
    <location>
        <begin position="67"/>
        <end position="509"/>
    </location>
</feature>